<feature type="signal peptide" evidence="1">
    <location>
        <begin position="1"/>
        <end position="21"/>
    </location>
</feature>
<evidence type="ECO:0008006" key="4">
    <source>
        <dbReference type="Google" id="ProtNLM"/>
    </source>
</evidence>
<name>A0AA40EQS2_9PEZI</name>
<gene>
    <name evidence="2" type="ORF">B0T18DRAFT_415937</name>
</gene>
<keyword evidence="3" id="KW-1185">Reference proteome</keyword>
<evidence type="ECO:0000256" key="1">
    <source>
        <dbReference type="SAM" id="SignalP"/>
    </source>
</evidence>
<evidence type="ECO:0000313" key="3">
    <source>
        <dbReference type="Proteomes" id="UP001172155"/>
    </source>
</evidence>
<proteinExistence type="predicted"/>
<keyword evidence="1" id="KW-0732">Signal</keyword>
<accession>A0AA40EQS2</accession>
<protein>
    <recommendedName>
        <fullName evidence="4">Secreted protein</fullName>
    </recommendedName>
</protein>
<organism evidence="2 3">
    <name type="scientific">Schizothecium vesticola</name>
    <dbReference type="NCBI Taxonomy" id="314040"/>
    <lineage>
        <taxon>Eukaryota</taxon>
        <taxon>Fungi</taxon>
        <taxon>Dikarya</taxon>
        <taxon>Ascomycota</taxon>
        <taxon>Pezizomycotina</taxon>
        <taxon>Sordariomycetes</taxon>
        <taxon>Sordariomycetidae</taxon>
        <taxon>Sordariales</taxon>
        <taxon>Schizotheciaceae</taxon>
        <taxon>Schizothecium</taxon>
    </lineage>
</organism>
<comment type="caution">
    <text evidence="2">The sequence shown here is derived from an EMBL/GenBank/DDBJ whole genome shotgun (WGS) entry which is preliminary data.</text>
</comment>
<dbReference type="Proteomes" id="UP001172155">
    <property type="component" value="Unassembled WGS sequence"/>
</dbReference>
<dbReference type="AlphaFoldDB" id="A0AA40EQS2"/>
<reference evidence="2" key="1">
    <citation type="submission" date="2023-06" db="EMBL/GenBank/DDBJ databases">
        <title>Genome-scale phylogeny and comparative genomics of the fungal order Sordariales.</title>
        <authorList>
            <consortium name="Lawrence Berkeley National Laboratory"/>
            <person name="Hensen N."/>
            <person name="Bonometti L."/>
            <person name="Westerberg I."/>
            <person name="Brannstrom I.O."/>
            <person name="Guillou S."/>
            <person name="Cros-Aarteil S."/>
            <person name="Calhoun S."/>
            <person name="Haridas S."/>
            <person name="Kuo A."/>
            <person name="Mondo S."/>
            <person name="Pangilinan J."/>
            <person name="Riley R."/>
            <person name="LaButti K."/>
            <person name="Andreopoulos B."/>
            <person name="Lipzen A."/>
            <person name="Chen C."/>
            <person name="Yanf M."/>
            <person name="Daum C."/>
            <person name="Ng V."/>
            <person name="Clum A."/>
            <person name="Steindorff A."/>
            <person name="Ohm R."/>
            <person name="Martin F."/>
            <person name="Silar P."/>
            <person name="Natvig D."/>
            <person name="Lalanne C."/>
            <person name="Gautier V."/>
            <person name="Ament-velasquez S.L."/>
            <person name="Kruys A."/>
            <person name="Hutchinson M.I."/>
            <person name="Powell A.J."/>
            <person name="Barry K."/>
            <person name="Miller A.N."/>
            <person name="Grigoriev I.V."/>
            <person name="Debuchy R."/>
            <person name="Gladieux P."/>
            <person name="Thoren M.H."/>
            <person name="Johannesson H."/>
        </authorList>
    </citation>
    <scope>NUCLEOTIDE SEQUENCE</scope>
    <source>
        <strain evidence="2">SMH3187-1</strain>
    </source>
</reference>
<dbReference type="EMBL" id="JAUKUD010000005">
    <property type="protein sequence ID" value="KAK0743799.1"/>
    <property type="molecule type" value="Genomic_DNA"/>
</dbReference>
<feature type="chain" id="PRO_5041386436" description="Secreted protein" evidence="1">
    <location>
        <begin position="22"/>
        <end position="80"/>
    </location>
</feature>
<sequence>MKRMMMMTAITSFCFIVEVWSDCPALGESGYVEVLWWWERPGWLEPGCGAGRELELAVGLSSSELLELECAGGVSETAMG</sequence>
<evidence type="ECO:0000313" key="2">
    <source>
        <dbReference type="EMBL" id="KAK0743799.1"/>
    </source>
</evidence>